<keyword evidence="3" id="KW-1185">Reference proteome</keyword>
<dbReference type="InterPro" id="IPR036865">
    <property type="entry name" value="CRAL-TRIO_dom_sf"/>
</dbReference>
<evidence type="ECO:0000313" key="2">
    <source>
        <dbReference type="EMBL" id="KAL3285580.1"/>
    </source>
</evidence>
<feature type="domain" description="CRAL-TRIO" evidence="1">
    <location>
        <begin position="157"/>
        <end position="217"/>
    </location>
</feature>
<dbReference type="PRINTS" id="PR00180">
    <property type="entry name" value="CRETINALDHBP"/>
</dbReference>
<protein>
    <recommendedName>
        <fullName evidence="1">CRAL-TRIO domain-containing protein</fullName>
    </recommendedName>
</protein>
<name>A0ABD2P3P9_9CUCU</name>
<dbReference type="CDD" id="cd00170">
    <property type="entry name" value="SEC14"/>
    <property type="match status" value="1"/>
</dbReference>
<dbReference type="EMBL" id="JABFTP020000185">
    <property type="protein sequence ID" value="KAL3285580.1"/>
    <property type="molecule type" value="Genomic_DNA"/>
</dbReference>
<dbReference type="PANTHER" id="PTHR10174:SF213">
    <property type="entry name" value="CRAL-TRIO DOMAIN-CONTAINING PROTEIN"/>
    <property type="match status" value="1"/>
</dbReference>
<dbReference type="AlphaFoldDB" id="A0ABD2P3P9"/>
<proteinExistence type="predicted"/>
<dbReference type="Proteomes" id="UP001516400">
    <property type="component" value="Unassembled WGS sequence"/>
</dbReference>
<gene>
    <name evidence="2" type="ORF">HHI36_000110</name>
</gene>
<dbReference type="Pfam" id="PF00650">
    <property type="entry name" value="CRAL_TRIO"/>
    <property type="match status" value="1"/>
</dbReference>
<accession>A0ABD2P3P9</accession>
<dbReference type="InterPro" id="IPR036273">
    <property type="entry name" value="CRAL/TRIO_N_dom_sf"/>
</dbReference>
<dbReference type="Gene3D" id="3.40.525.10">
    <property type="entry name" value="CRAL-TRIO lipid binding domain"/>
    <property type="match status" value="1"/>
</dbReference>
<dbReference type="PANTHER" id="PTHR10174">
    <property type="entry name" value="ALPHA-TOCOPHEROL TRANSFER PROTEIN-RELATED"/>
    <property type="match status" value="1"/>
</dbReference>
<organism evidence="2 3">
    <name type="scientific">Cryptolaemus montrouzieri</name>
    <dbReference type="NCBI Taxonomy" id="559131"/>
    <lineage>
        <taxon>Eukaryota</taxon>
        <taxon>Metazoa</taxon>
        <taxon>Ecdysozoa</taxon>
        <taxon>Arthropoda</taxon>
        <taxon>Hexapoda</taxon>
        <taxon>Insecta</taxon>
        <taxon>Pterygota</taxon>
        <taxon>Neoptera</taxon>
        <taxon>Endopterygota</taxon>
        <taxon>Coleoptera</taxon>
        <taxon>Polyphaga</taxon>
        <taxon>Cucujiformia</taxon>
        <taxon>Coccinelloidea</taxon>
        <taxon>Coccinellidae</taxon>
        <taxon>Scymninae</taxon>
        <taxon>Scymnini</taxon>
        <taxon>Cryptolaemus</taxon>
    </lineage>
</organism>
<reference evidence="2 3" key="1">
    <citation type="journal article" date="2021" name="BMC Biol.">
        <title>Horizontally acquired antibacterial genes associated with adaptive radiation of ladybird beetles.</title>
        <authorList>
            <person name="Li H.S."/>
            <person name="Tang X.F."/>
            <person name="Huang Y.H."/>
            <person name="Xu Z.Y."/>
            <person name="Chen M.L."/>
            <person name="Du X.Y."/>
            <person name="Qiu B.Y."/>
            <person name="Chen P.T."/>
            <person name="Zhang W."/>
            <person name="Slipinski A."/>
            <person name="Escalona H.E."/>
            <person name="Waterhouse R.M."/>
            <person name="Zwick A."/>
            <person name="Pang H."/>
        </authorList>
    </citation>
    <scope>NUCLEOTIDE SEQUENCE [LARGE SCALE GENOMIC DNA]</scope>
    <source>
        <strain evidence="2">SYSU2018</strain>
    </source>
</reference>
<evidence type="ECO:0000313" key="3">
    <source>
        <dbReference type="Proteomes" id="UP001516400"/>
    </source>
</evidence>
<comment type="caution">
    <text evidence="2">The sequence shown here is derived from an EMBL/GenBank/DDBJ whole genome shotgun (WGS) entry which is preliminary data.</text>
</comment>
<dbReference type="InterPro" id="IPR001251">
    <property type="entry name" value="CRAL-TRIO_dom"/>
</dbReference>
<sequence length="276" mass="32526">MDIVQKEYEKDDKLKEEDVKMLQNWLLTQPHLPKMSEQETIWFLKSCYYNNDATKITIDNYFTMRTLSGEILRNRDFEKNLMNCMDVIVFSVLPQKTPENYTVVTSYFRDTHTEHFSCNDSIKLFDMVTMLDIYKNGTHEGLRCCFDMKGVTYGHEGMPIRLKGLHFFNVSSVMDKILAIIKPFLKKEVLEMLYLHETVDDLQKFVPLEIFSVDYGGKYVPREVLHERMKKNLMENTEFFAHQDTQIVDESLRPGKPKNESDYFGVAGTFRKLDLD</sequence>
<dbReference type="SUPFAM" id="SSF52087">
    <property type="entry name" value="CRAL/TRIO domain"/>
    <property type="match status" value="1"/>
</dbReference>
<dbReference type="SUPFAM" id="SSF46938">
    <property type="entry name" value="CRAL/TRIO N-terminal domain"/>
    <property type="match status" value="1"/>
</dbReference>
<evidence type="ECO:0000259" key="1">
    <source>
        <dbReference type="Pfam" id="PF00650"/>
    </source>
</evidence>